<keyword evidence="1" id="KW-0934">Plastid</keyword>
<dbReference type="EMBL" id="MF101449">
    <property type="protein sequence ID" value="ARW67852.1"/>
    <property type="molecule type" value="Genomic_DNA"/>
</dbReference>
<organism evidence="1">
    <name type="scientific">Kuetzingia canaliculata</name>
    <name type="common">Red alga</name>
    <name type="synonym">Rytiphlaea canaliculata</name>
    <dbReference type="NCBI Taxonomy" id="228262"/>
    <lineage>
        <taxon>Eukaryota</taxon>
        <taxon>Rhodophyta</taxon>
        <taxon>Florideophyceae</taxon>
        <taxon>Rhodymeniophycidae</taxon>
        <taxon>Ceramiales</taxon>
        <taxon>Rhodomelaceae</taxon>
        <taxon>Amansieae</taxon>
        <taxon>Kuetzingia</taxon>
    </lineage>
</organism>
<keyword evidence="1" id="KW-0150">Chloroplast</keyword>
<gene>
    <name evidence="1" type="primary">ycf58</name>
</gene>
<accession>A0A1Z1MPS2</accession>
<geneLocation type="chloroplast" evidence="1"/>
<dbReference type="RefSeq" id="YP_009398666.1">
    <property type="nucleotide sequence ID" value="NC_035293.1"/>
</dbReference>
<name>A0A1Z1MPS2_KUECA</name>
<proteinExistence type="predicted"/>
<dbReference type="GeneID" id="33361237"/>
<sequence length="164" mass="19496">MTNLKLNKFLNTLKGEWVLQTDTYLLNKKKHNRDEKKLIISVKNNISVIYLKKSNWYINKSIWINQYLYKNINPLFNSSNSNIYNRQNDIKLRTKLIGQNYLKIRGQFIKKNLIYEEYINRVSKNLVVSIGILKNICNGKYFSVTITSCIKISKQCNKKRRVLL</sequence>
<protein>
    <submittedName>
        <fullName evidence="1">Uncharacterized protein</fullName>
    </submittedName>
</protein>
<evidence type="ECO:0000313" key="1">
    <source>
        <dbReference type="EMBL" id="ARW67852.1"/>
    </source>
</evidence>
<reference evidence="1" key="1">
    <citation type="journal article" date="2017" name="J. Phycol.">
        <title>Analysis of chloroplast genomes and a supermatrix inform reclassification of the Rhodomelaceae (Rhodophyta).</title>
        <authorList>
            <person name="Diaz-Tapia P."/>
            <person name="Maggs C.A."/>
            <person name="West J.A."/>
            <person name="Verbruggen H."/>
        </authorList>
    </citation>
    <scope>NUCLEOTIDE SEQUENCE</scope>
    <source>
        <strain evidence="1">PD1540</strain>
    </source>
</reference>
<dbReference type="AlphaFoldDB" id="A0A1Z1MPS2"/>